<dbReference type="EMBL" id="CM031825">
    <property type="protein sequence ID" value="KAG6729125.1"/>
    <property type="molecule type" value="Genomic_DNA"/>
</dbReference>
<evidence type="ECO:0000313" key="2">
    <source>
        <dbReference type="EMBL" id="KAG6729125.1"/>
    </source>
</evidence>
<protein>
    <submittedName>
        <fullName evidence="2">Uncharacterized protein</fullName>
    </submittedName>
</protein>
<organism evidence="2 3">
    <name type="scientific">Carya illinoinensis</name>
    <name type="common">Pecan</name>
    <dbReference type="NCBI Taxonomy" id="32201"/>
    <lineage>
        <taxon>Eukaryota</taxon>
        <taxon>Viridiplantae</taxon>
        <taxon>Streptophyta</taxon>
        <taxon>Embryophyta</taxon>
        <taxon>Tracheophyta</taxon>
        <taxon>Spermatophyta</taxon>
        <taxon>Magnoliopsida</taxon>
        <taxon>eudicotyledons</taxon>
        <taxon>Gunneridae</taxon>
        <taxon>Pentapetalae</taxon>
        <taxon>rosids</taxon>
        <taxon>fabids</taxon>
        <taxon>Fagales</taxon>
        <taxon>Juglandaceae</taxon>
        <taxon>Carya</taxon>
    </lineage>
</organism>
<evidence type="ECO:0000313" key="3">
    <source>
        <dbReference type="Proteomes" id="UP000811246"/>
    </source>
</evidence>
<reference evidence="2" key="1">
    <citation type="submission" date="2021-01" db="EMBL/GenBank/DDBJ databases">
        <authorList>
            <person name="Lovell J.T."/>
            <person name="Bentley N."/>
            <person name="Bhattarai G."/>
            <person name="Jenkins J.W."/>
            <person name="Sreedasyam A."/>
            <person name="Alarcon Y."/>
            <person name="Bock C."/>
            <person name="Boston L."/>
            <person name="Carlson J."/>
            <person name="Cervantes K."/>
            <person name="Clermont K."/>
            <person name="Krom N."/>
            <person name="Kubenka K."/>
            <person name="Mamidi S."/>
            <person name="Mattison C."/>
            <person name="Monteros M."/>
            <person name="Pisani C."/>
            <person name="Plott C."/>
            <person name="Rajasekar S."/>
            <person name="Rhein H.S."/>
            <person name="Rohla C."/>
            <person name="Song M."/>
            <person name="Hilaire R.S."/>
            <person name="Shu S."/>
            <person name="Wells L."/>
            <person name="Wang X."/>
            <person name="Webber J."/>
            <person name="Heerema R.J."/>
            <person name="Klein P."/>
            <person name="Conner P."/>
            <person name="Grauke L."/>
            <person name="Grimwood J."/>
            <person name="Schmutz J."/>
            <person name="Randall J.J."/>
        </authorList>
    </citation>
    <scope>NUCLEOTIDE SEQUENCE</scope>
    <source>
        <tissue evidence="2">Leaf</tissue>
    </source>
</reference>
<name>A0A922K2S7_CARIL</name>
<feature type="transmembrane region" description="Helical" evidence="1">
    <location>
        <begin position="48"/>
        <end position="74"/>
    </location>
</feature>
<evidence type="ECO:0000256" key="1">
    <source>
        <dbReference type="SAM" id="Phobius"/>
    </source>
</evidence>
<dbReference type="Proteomes" id="UP000811246">
    <property type="component" value="Chromosome 1"/>
</dbReference>
<keyword evidence="1" id="KW-0812">Transmembrane</keyword>
<accession>A0A922K2S7</accession>
<sequence length="116" mass="12541">MKTFLHDGVEGSESVFGCECVLIQRGTIMDIHVAGRGGKGEGLSVSRAMVMCSAATVCMLFKGVTAGFMWLCFIHGKQRCFFGRHAGLHGSFKELSGVKPCDTHGGDPRGRWSEWG</sequence>
<gene>
    <name evidence="2" type="ORF">I3842_01G011000</name>
</gene>
<dbReference type="AlphaFoldDB" id="A0A922K2S7"/>
<keyword evidence="1" id="KW-1133">Transmembrane helix</keyword>
<comment type="caution">
    <text evidence="2">The sequence shown here is derived from an EMBL/GenBank/DDBJ whole genome shotgun (WGS) entry which is preliminary data.</text>
</comment>
<proteinExistence type="predicted"/>
<keyword evidence="1" id="KW-0472">Membrane</keyword>